<gene>
    <name evidence="4" type="ORF">ZEAMMB73_Zm00001d034809</name>
</gene>
<dbReference type="STRING" id="4577.A0A1D6LBI5"/>
<keyword evidence="3" id="KW-0812">Transmembrane</keyword>
<feature type="region of interest" description="Disordered" evidence="2">
    <location>
        <begin position="127"/>
        <end position="146"/>
    </location>
</feature>
<dbReference type="AlphaFoldDB" id="A0A1D6LBI5"/>
<feature type="transmembrane region" description="Helical" evidence="3">
    <location>
        <begin position="366"/>
        <end position="390"/>
    </location>
</feature>
<reference evidence="4" key="1">
    <citation type="submission" date="2015-12" db="EMBL/GenBank/DDBJ databases">
        <title>Update maize B73 reference genome by single molecule sequencing technologies.</title>
        <authorList>
            <consortium name="Maize Genome Sequencing Project"/>
            <person name="Ware D."/>
        </authorList>
    </citation>
    <scope>NUCLEOTIDE SEQUENCE [LARGE SCALE GENOMIC DNA]</scope>
    <source>
        <tissue evidence="4">Seedling</tissue>
    </source>
</reference>
<protein>
    <submittedName>
        <fullName evidence="4">LUC7 related protein</fullName>
    </submittedName>
</protein>
<accession>A0A1D6LBI5</accession>
<dbReference type="InterPro" id="IPR004882">
    <property type="entry name" value="Luc7-rel"/>
</dbReference>
<keyword evidence="3" id="KW-1133">Transmembrane helix</keyword>
<comment type="similarity">
    <text evidence="1">Belongs to the Luc7 family.</text>
</comment>
<organism evidence="4">
    <name type="scientific">Zea mays</name>
    <name type="common">Maize</name>
    <dbReference type="NCBI Taxonomy" id="4577"/>
    <lineage>
        <taxon>Eukaryota</taxon>
        <taxon>Viridiplantae</taxon>
        <taxon>Streptophyta</taxon>
        <taxon>Embryophyta</taxon>
        <taxon>Tracheophyta</taxon>
        <taxon>Spermatophyta</taxon>
        <taxon>Magnoliopsida</taxon>
        <taxon>Liliopsida</taxon>
        <taxon>Poales</taxon>
        <taxon>Poaceae</taxon>
        <taxon>PACMAD clade</taxon>
        <taxon>Panicoideae</taxon>
        <taxon>Andropogonodae</taxon>
        <taxon>Andropogoneae</taxon>
        <taxon>Tripsacinae</taxon>
        <taxon>Zea</taxon>
    </lineage>
</organism>
<evidence type="ECO:0000256" key="1">
    <source>
        <dbReference type="ARBA" id="ARBA00005655"/>
    </source>
</evidence>
<keyword evidence="3" id="KW-0472">Membrane</keyword>
<dbReference type="GO" id="GO:0003729">
    <property type="term" value="F:mRNA binding"/>
    <property type="evidence" value="ECO:0007669"/>
    <property type="project" value="InterPro"/>
</dbReference>
<dbReference type="PANTHER" id="PTHR12375">
    <property type="entry name" value="RNA-BINDING PROTEIN LUC7-RELATED"/>
    <property type="match status" value="1"/>
</dbReference>
<dbReference type="GO" id="GO:0005685">
    <property type="term" value="C:U1 snRNP"/>
    <property type="evidence" value="ECO:0007669"/>
    <property type="project" value="InterPro"/>
</dbReference>
<dbReference type="InParanoid" id="A0A1D6LBI5"/>
<dbReference type="IntAct" id="A0A1D6LBI5">
    <property type="interactions" value="2"/>
</dbReference>
<dbReference type="GO" id="GO:0006376">
    <property type="term" value="P:mRNA splice site recognition"/>
    <property type="evidence" value="ECO:0007669"/>
    <property type="project" value="InterPro"/>
</dbReference>
<dbReference type="EMBL" id="CM007647">
    <property type="protein sequence ID" value="ONM11471.1"/>
    <property type="molecule type" value="Genomic_DNA"/>
</dbReference>
<dbReference type="Pfam" id="PF03194">
    <property type="entry name" value="LUC7"/>
    <property type="match status" value="2"/>
</dbReference>
<evidence type="ECO:0000256" key="3">
    <source>
        <dbReference type="SAM" id="Phobius"/>
    </source>
</evidence>
<evidence type="ECO:0000256" key="2">
    <source>
        <dbReference type="SAM" id="MobiDB-lite"/>
    </source>
</evidence>
<evidence type="ECO:0000313" key="4">
    <source>
        <dbReference type="EMBL" id="ONM11471.1"/>
    </source>
</evidence>
<name>A0A1D6LBI5_MAIZE</name>
<sequence length="440" mass="48589">MDAFRKQLDVLMGANRNGDVEEVSRNYYDRDVCRLFLAGLCPHDLFQLTMWFSLSRCLKTYLSGDCRKWILVLVLRFTRFNCGKNFEGRTDDKIKAQEVVEELRTKRADMQATLLLDAFNKDRASLTQPAQPPQVAAAPPPAPPDARTQEMINEKLKKAEELGEQGMVDEAQKALEEAEALKKLARRPEPPSDPSKYTAADVWITDQKLRLCDICGAFLSVYDKCNLSGAECNVPFSALKSYSVLGLLASVSFLISRASRSRETKGGQAKLKMIGDLESRARIETARRPGIEIQKGETGLSLEMEEEIMIGNAIGVTIGTVAMTATGIGIMTAPADMTQGEESVHAPGSAAGAMRDTKCYSMADRFWIAGVCSGLCCALCLIFRSFLFLLEKSESQSAFCIMSCPSVVLFSYMPRTSLSSNEYLETPTHLTLNGNEVWSI</sequence>
<proteinExistence type="inferred from homology"/>